<feature type="domain" description="ATPase F1/V1/A1 complex alpha/beta subunit nucleotide-binding" evidence="15">
    <location>
        <begin position="151"/>
        <end position="363"/>
    </location>
</feature>
<evidence type="ECO:0000256" key="3">
    <source>
        <dbReference type="ARBA" id="ARBA00008936"/>
    </source>
</evidence>
<dbReference type="PANTHER" id="PTHR48082">
    <property type="entry name" value="ATP SYNTHASE SUBUNIT ALPHA, MITOCHONDRIAL"/>
    <property type="match status" value="1"/>
</dbReference>
<feature type="domain" description="ATP synthase alpha subunit C-terminal" evidence="16">
    <location>
        <begin position="370"/>
        <end position="493"/>
    </location>
</feature>
<dbReference type="PROSITE" id="PS00152">
    <property type="entry name" value="ATPASE_ALPHA_BETA"/>
    <property type="match status" value="1"/>
</dbReference>
<dbReference type="InterPro" id="IPR005294">
    <property type="entry name" value="ATP_synth_F1_asu"/>
</dbReference>
<dbReference type="HAMAP" id="MF_01346">
    <property type="entry name" value="ATP_synth_alpha_bact"/>
    <property type="match status" value="1"/>
</dbReference>
<comment type="subcellular location">
    <subcellularLocation>
        <location evidence="14">Cell membrane</location>
        <topology evidence="14">Peripheral membrane protein</topology>
    </subcellularLocation>
    <subcellularLocation>
        <location evidence="2">Membrane</location>
    </subcellularLocation>
</comment>
<keyword evidence="7 14" id="KW-0067">ATP-binding</keyword>
<comment type="caution">
    <text evidence="14">Lacks conserved residue(s) required for the propagation of feature annotation.</text>
</comment>
<keyword evidence="6 14" id="KW-0375">Hydrogen ion transport</keyword>
<dbReference type="Gene3D" id="1.20.150.20">
    <property type="entry name" value="ATP synthase alpha/beta chain, C-terminal domain"/>
    <property type="match status" value="1"/>
</dbReference>
<accession>A0ABS1GKC2</accession>
<dbReference type="InterPro" id="IPR020003">
    <property type="entry name" value="ATPase_a/bsu_AS"/>
</dbReference>
<dbReference type="EC" id="7.1.2.2" evidence="14"/>
<keyword evidence="12 14" id="KW-0066">ATP synthesis</keyword>
<dbReference type="SUPFAM" id="SSF50615">
    <property type="entry name" value="N-terminal domain of alpha and beta subunits of F1 ATP synthase"/>
    <property type="match status" value="1"/>
</dbReference>
<dbReference type="Gene3D" id="2.40.30.20">
    <property type="match status" value="1"/>
</dbReference>
<evidence type="ECO:0000256" key="14">
    <source>
        <dbReference type="HAMAP-Rule" id="MF_01346"/>
    </source>
</evidence>
<comment type="similarity">
    <text evidence="3 14">Belongs to the ATPase alpha/beta chains family.</text>
</comment>
<evidence type="ECO:0000313" key="18">
    <source>
        <dbReference type="EMBL" id="MBK3333276.1"/>
    </source>
</evidence>
<dbReference type="InterPro" id="IPR036121">
    <property type="entry name" value="ATPase_F1/V1/A1_a/bsu_N_sf"/>
</dbReference>
<sequence length="495" mass="55672">MRLDDGIEAFRKALKETVESYQLKPVIVEQGIVESVEEGIAVISGLPNAMFYEVVKFKDSQKGIVIDIGEDKITAVILEKDVNVELNTPVYRTGYIVSVPVSEKLLGRMIDPLGKPLDGKPPVETTTYYPVERDAPQLFDRDFVKEQLYTGIKVIDSMFPIGKGQRELILGDPSTGKTSIALDTILNQKDKDVICIYVSIGQRKQSVLDVYTTLKKYDALKYTVVVCATSDQYPGLQFLAPYSATAIGEYFLDRGKDVLIVYDDLTKHAFAYQSLSLLLKRPPGREAFPGDIFYIHSRLLERACKVKDGGSITALPIVETQAGRISSYIPTNVISITDGQIYLDTGLFNINQRPAIDVGKSVSRIGGKTQIPALKEVAEFLRLYYAQFLEVEIFTKLGVKVFGETAQIIRRGKRLRELLKQPKQKHYQVEEQVVIFFLLNEGYFDSIPEDQVNDRADFVIKRLKESYPEVLKDIKVSKVLTKESKEKIRTVAEGL</sequence>
<comment type="function">
    <text evidence="1 14">Produces ATP from ADP in the presence of a proton gradient across the membrane. The alpha chain is a regulatory subunit.</text>
</comment>
<keyword evidence="8 14" id="KW-1278">Translocase</keyword>
<dbReference type="NCBIfam" id="TIGR00962">
    <property type="entry name" value="atpA"/>
    <property type="match status" value="1"/>
</dbReference>
<evidence type="ECO:0000256" key="6">
    <source>
        <dbReference type="ARBA" id="ARBA00022781"/>
    </source>
</evidence>
<evidence type="ECO:0000256" key="10">
    <source>
        <dbReference type="ARBA" id="ARBA00023136"/>
    </source>
</evidence>
<organism evidence="18 19">
    <name type="scientific">Persephonella atlantica</name>
    <dbReference type="NCBI Taxonomy" id="2699429"/>
    <lineage>
        <taxon>Bacteria</taxon>
        <taxon>Pseudomonadati</taxon>
        <taxon>Aquificota</taxon>
        <taxon>Aquificia</taxon>
        <taxon>Aquificales</taxon>
        <taxon>Hydrogenothermaceae</taxon>
        <taxon>Persephonella</taxon>
    </lineage>
</organism>
<feature type="site" description="Required for activity" evidence="14">
    <location>
        <position position="361"/>
    </location>
</feature>
<evidence type="ECO:0000259" key="15">
    <source>
        <dbReference type="Pfam" id="PF00006"/>
    </source>
</evidence>
<dbReference type="EMBL" id="JAACYA010000002">
    <property type="protein sequence ID" value="MBK3333276.1"/>
    <property type="molecule type" value="Genomic_DNA"/>
</dbReference>
<comment type="caution">
    <text evidence="18">The sequence shown here is derived from an EMBL/GenBank/DDBJ whole genome shotgun (WGS) entry which is preliminary data.</text>
</comment>
<keyword evidence="9 14" id="KW-0406">Ion transport</keyword>
<evidence type="ECO:0000256" key="4">
    <source>
        <dbReference type="ARBA" id="ARBA00022448"/>
    </source>
</evidence>
<dbReference type="SUPFAM" id="SSF52540">
    <property type="entry name" value="P-loop containing nucleoside triphosphate hydrolases"/>
    <property type="match status" value="1"/>
</dbReference>
<dbReference type="InterPro" id="IPR023366">
    <property type="entry name" value="ATP_synth_asu-like_sf"/>
</dbReference>
<dbReference type="InterPro" id="IPR004100">
    <property type="entry name" value="ATPase_F1/V1/A1_a/bsu_N"/>
</dbReference>
<dbReference type="CDD" id="cd18113">
    <property type="entry name" value="ATP-synt_F1_alpha_C"/>
    <property type="match status" value="1"/>
</dbReference>
<evidence type="ECO:0000256" key="2">
    <source>
        <dbReference type="ARBA" id="ARBA00004370"/>
    </source>
</evidence>
<protein>
    <recommendedName>
        <fullName evidence="14">ATP synthase subunit alpha</fullName>
        <ecNumber evidence="14">7.1.2.2</ecNumber>
    </recommendedName>
    <alternativeName>
        <fullName evidence="14">ATP synthase F1 sector subunit alpha</fullName>
    </alternativeName>
    <alternativeName>
        <fullName evidence="14">F-ATPase subunit alpha</fullName>
    </alternativeName>
</protein>
<evidence type="ECO:0000259" key="17">
    <source>
        <dbReference type="Pfam" id="PF02874"/>
    </source>
</evidence>
<dbReference type="InterPro" id="IPR027417">
    <property type="entry name" value="P-loop_NTPase"/>
</dbReference>
<dbReference type="InterPro" id="IPR038376">
    <property type="entry name" value="ATP_synth_asu_C_sf"/>
</dbReference>
<dbReference type="Pfam" id="PF00306">
    <property type="entry name" value="ATP-synt_ab_C"/>
    <property type="match status" value="1"/>
</dbReference>
<comment type="subunit">
    <text evidence="13">F-type ATPases have 2 components, CF(1) - the catalytic core - and CF(0) - the membrane proton channel. CF(1) has five subunits: alpha(3), beta(3), gamma(1), delta(1), epsilon(1). CF(0) has four main subunits: a(1), b(1), b'(1) and c(9-12).</text>
</comment>
<name>A0ABS1GKC2_9AQUI</name>
<evidence type="ECO:0000256" key="1">
    <source>
        <dbReference type="ARBA" id="ARBA00003784"/>
    </source>
</evidence>
<keyword evidence="5 14" id="KW-0547">Nucleotide-binding</keyword>
<feature type="domain" description="ATPase F1/V1/A1 complex alpha/beta subunit N-terminal" evidence="17">
    <location>
        <begin position="29"/>
        <end position="94"/>
    </location>
</feature>
<evidence type="ECO:0000256" key="12">
    <source>
        <dbReference type="ARBA" id="ARBA00023310"/>
    </source>
</evidence>
<dbReference type="InterPro" id="IPR000793">
    <property type="entry name" value="ATP_synth_asu_C"/>
</dbReference>
<dbReference type="InterPro" id="IPR033732">
    <property type="entry name" value="ATP_synth_F1_a_nt-bd_dom"/>
</dbReference>
<proteinExistence type="inferred from homology"/>
<dbReference type="InterPro" id="IPR000194">
    <property type="entry name" value="ATPase_F1/V1/A1_a/bsu_nucl-bd"/>
</dbReference>
<dbReference type="RefSeq" id="WP_200674802.1">
    <property type="nucleotide sequence ID" value="NZ_JAACYA010000002.1"/>
</dbReference>
<dbReference type="Pfam" id="PF00006">
    <property type="entry name" value="ATP-synt_ab"/>
    <property type="match status" value="1"/>
</dbReference>
<evidence type="ECO:0000256" key="9">
    <source>
        <dbReference type="ARBA" id="ARBA00023065"/>
    </source>
</evidence>
<evidence type="ECO:0000256" key="13">
    <source>
        <dbReference type="ARBA" id="ARBA00026013"/>
    </source>
</evidence>
<dbReference type="Pfam" id="PF02874">
    <property type="entry name" value="ATP-synt_ab_N"/>
    <property type="match status" value="1"/>
</dbReference>
<keyword evidence="14" id="KW-1003">Cell membrane</keyword>
<comment type="catalytic activity">
    <reaction evidence="14">
        <text>ATP + H2O + 4 H(+)(in) = ADP + phosphate + 5 H(+)(out)</text>
        <dbReference type="Rhea" id="RHEA:57720"/>
        <dbReference type="ChEBI" id="CHEBI:15377"/>
        <dbReference type="ChEBI" id="CHEBI:15378"/>
        <dbReference type="ChEBI" id="CHEBI:30616"/>
        <dbReference type="ChEBI" id="CHEBI:43474"/>
        <dbReference type="ChEBI" id="CHEBI:456216"/>
        <dbReference type="EC" id="7.1.2.2"/>
    </reaction>
</comment>
<reference evidence="18 19" key="1">
    <citation type="journal article" date="2021" name="Syst. Appl. Microbiol.">
        <title>Persephonella atlantica sp. nov.: How to adapt to physico-chemical gradients in high temperature hydrothermal habitats.</title>
        <authorList>
            <person name="Francois D.X."/>
            <person name="Godfroy A."/>
            <person name="Mathien C."/>
            <person name="Aube J."/>
            <person name="Cathalot C."/>
            <person name="Lesongeur F."/>
            <person name="L'Haridon S."/>
            <person name="Philippon X."/>
            <person name="Roussel E.G."/>
        </authorList>
    </citation>
    <scope>NUCLEOTIDE SEQUENCE [LARGE SCALE GENOMIC DNA]</scope>
    <source>
        <strain evidence="18 19">MO1340</strain>
    </source>
</reference>
<evidence type="ECO:0000256" key="5">
    <source>
        <dbReference type="ARBA" id="ARBA00022741"/>
    </source>
</evidence>
<evidence type="ECO:0000256" key="8">
    <source>
        <dbReference type="ARBA" id="ARBA00022967"/>
    </source>
</evidence>
<dbReference type="NCBIfam" id="NF009884">
    <property type="entry name" value="PRK13343.1"/>
    <property type="match status" value="1"/>
</dbReference>
<keyword evidence="11 14" id="KW-0139">CF(1)</keyword>
<gene>
    <name evidence="14" type="primary">atpA</name>
    <name evidence="18" type="ORF">GWK41_09355</name>
</gene>
<dbReference type="CDD" id="cd01132">
    <property type="entry name" value="F1-ATPase_alpha_CD"/>
    <property type="match status" value="1"/>
</dbReference>
<dbReference type="SUPFAM" id="SSF47917">
    <property type="entry name" value="C-terminal domain of alpha and beta subunits of F1 ATP synthase"/>
    <property type="match status" value="1"/>
</dbReference>
<dbReference type="Gene3D" id="3.40.50.300">
    <property type="entry name" value="P-loop containing nucleotide triphosphate hydrolases"/>
    <property type="match status" value="1"/>
</dbReference>
<keyword evidence="4 14" id="KW-0813">Transport</keyword>
<keyword evidence="19" id="KW-1185">Reference proteome</keyword>
<evidence type="ECO:0000313" key="19">
    <source>
        <dbReference type="Proteomes" id="UP000772812"/>
    </source>
</evidence>
<keyword evidence="10 14" id="KW-0472">Membrane</keyword>
<dbReference type="Proteomes" id="UP000772812">
    <property type="component" value="Unassembled WGS sequence"/>
</dbReference>
<dbReference type="PANTHER" id="PTHR48082:SF2">
    <property type="entry name" value="ATP SYNTHASE SUBUNIT ALPHA, MITOCHONDRIAL"/>
    <property type="match status" value="1"/>
</dbReference>
<evidence type="ECO:0000256" key="7">
    <source>
        <dbReference type="ARBA" id="ARBA00022840"/>
    </source>
</evidence>
<evidence type="ECO:0000259" key="16">
    <source>
        <dbReference type="Pfam" id="PF00306"/>
    </source>
</evidence>
<evidence type="ECO:0000256" key="11">
    <source>
        <dbReference type="ARBA" id="ARBA00023196"/>
    </source>
</evidence>